<feature type="signal peptide" evidence="6">
    <location>
        <begin position="1"/>
        <end position="20"/>
    </location>
</feature>
<sequence length="170" mass="19486">MLRYVVIISLVFLTFSSIQCSKKTKDNDIKTKEKTTTTTRTPTSKEDQDVRNDKDLIGIMRDCNETFRIEMSYLEQLNESGSFPDETDRTPKCYIRCVLESSGVASEDGQFDPRKAAVVLAQVRGGFDTDALEEMASNCVERKETCMCERSYQFIKCLMEKEIEKLEKAK</sequence>
<evidence type="ECO:0000256" key="5">
    <source>
        <dbReference type="SAM" id="MobiDB-lite"/>
    </source>
</evidence>
<feature type="compositionally biased region" description="Basic and acidic residues" evidence="5">
    <location>
        <begin position="26"/>
        <end position="35"/>
    </location>
</feature>
<dbReference type="EMBL" id="OW152832">
    <property type="protein sequence ID" value="CAH2051772.1"/>
    <property type="molecule type" value="Genomic_DNA"/>
</dbReference>
<comment type="similarity">
    <text evidence="2">Belongs to the PBP/GOBP family.</text>
</comment>
<dbReference type="Pfam" id="PF01395">
    <property type="entry name" value="PBP_GOBP"/>
    <property type="match status" value="1"/>
</dbReference>
<feature type="non-terminal residue" evidence="7">
    <location>
        <position position="170"/>
    </location>
</feature>
<gene>
    <name evidence="7" type="ORF">IPOD504_LOCUS7934</name>
</gene>
<evidence type="ECO:0000256" key="2">
    <source>
        <dbReference type="ARBA" id="ARBA00008098"/>
    </source>
</evidence>
<evidence type="ECO:0000313" key="8">
    <source>
        <dbReference type="Proteomes" id="UP000837857"/>
    </source>
</evidence>
<reference evidence="7" key="1">
    <citation type="submission" date="2022-03" db="EMBL/GenBank/DDBJ databases">
        <authorList>
            <person name="Martin H S."/>
        </authorList>
    </citation>
    <scope>NUCLEOTIDE SEQUENCE</scope>
</reference>
<dbReference type="Gene3D" id="1.10.238.20">
    <property type="entry name" value="Pheromone/general odorant binding protein domain"/>
    <property type="match status" value="1"/>
</dbReference>
<keyword evidence="4 6" id="KW-0732">Signal</keyword>
<dbReference type="Proteomes" id="UP000837857">
    <property type="component" value="Chromosome 20"/>
</dbReference>
<dbReference type="InterPro" id="IPR036728">
    <property type="entry name" value="PBP_GOBP_sf"/>
</dbReference>
<accession>A0ABN8IDU0</accession>
<dbReference type="CDD" id="cd23992">
    <property type="entry name" value="PBP_GOBP"/>
    <property type="match status" value="1"/>
</dbReference>
<evidence type="ECO:0000313" key="7">
    <source>
        <dbReference type="EMBL" id="CAH2051772.1"/>
    </source>
</evidence>
<dbReference type="SUPFAM" id="SSF47565">
    <property type="entry name" value="Insect pheromone/odorant-binding proteins"/>
    <property type="match status" value="1"/>
</dbReference>
<name>A0ABN8IDU0_9NEOP</name>
<protein>
    <submittedName>
        <fullName evidence="7">Uncharacterized protein</fullName>
    </submittedName>
</protein>
<evidence type="ECO:0000256" key="3">
    <source>
        <dbReference type="ARBA" id="ARBA00022525"/>
    </source>
</evidence>
<feature type="chain" id="PRO_5047199165" evidence="6">
    <location>
        <begin position="21"/>
        <end position="170"/>
    </location>
</feature>
<evidence type="ECO:0000256" key="6">
    <source>
        <dbReference type="SAM" id="SignalP"/>
    </source>
</evidence>
<keyword evidence="8" id="KW-1185">Reference proteome</keyword>
<proteinExistence type="inferred from homology"/>
<evidence type="ECO:0000256" key="1">
    <source>
        <dbReference type="ARBA" id="ARBA00004613"/>
    </source>
</evidence>
<dbReference type="PANTHER" id="PTHR11857:SF43">
    <property type="entry name" value="GEO07291P1-RELATED"/>
    <property type="match status" value="1"/>
</dbReference>
<evidence type="ECO:0000256" key="4">
    <source>
        <dbReference type="ARBA" id="ARBA00022729"/>
    </source>
</evidence>
<keyword evidence="3" id="KW-0964">Secreted</keyword>
<comment type="subcellular location">
    <subcellularLocation>
        <location evidence="1">Secreted</location>
    </subcellularLocation>
</comment>
<dbReference type="PANTHER" id="PTHR11857">
    <property type="entry name" value="ODORANT BINDING PROTEIN-RELATED"/>
    <property type="match status" value="1"/>
</dbReference>
<feature type="region of interest" description="Disordered" evidence="5">
    <location>
        <begin position="26"/>
        <end position="49"/>
    </location>
</feature>
<dbReference type="InterPro" id="IPR006170">
    <property type="entry name" value="PBP/GOBP"/>
</dbReference>
<organism evidence="7 8">
    <name type="scientific">Iphiclides podalirius</name>
    <name type="common">scarce swallowtail</name>
    <dbReference type="NCBI Taxonomy" id="110791"/>
    <lineage>
        <taxon>Eukaryota</taxon>
        <taxon>Metazoa</taxon>
        <taxon>Ecdysozoa</taxon>
        <taxon>Arthropoda</taxon>
        <taxon>Hexapoda</taxon>
        <taxon>Insecta</taxon>
        <taxon>Pterygota</taxon>
        <taxon>Neoptera</taxon>
        <taxon>Endopterygota</taxon>
        <taxon>Lepidoptera</taxon>
        <taxon>Glossata</taxon>
        <taxon>Ditrysia</taxon>
        <taxon>Papilionoidea</taxon>
        <taxon>Papilionidae</taxon>
        <taxon>Papilioninae</taxon>
        <taxon>Iphiclides</taxon>
    </lineage>
</organism>
<dbReference type="SMART" id="SM00708">
    <property type="entry name" value="PhBP"/>
    <property type="match status" value="1"/>
</dbReference>